<dbReference type="OrthoDB" id="6149796at2"/>
<evidence type="ECO:0000256" key="1">
    <source>
        <dbReference type="SAM" id="Phobius"/>
    </source>
</evidence>
<comment type="caution">
    <text evidence="3">The sequence shown here is derived from an EMBL/GenBank/DDBJ whole genome shotgun (WGS) entry which is preliminary data.</text>
</comment>
<dbReference type="SUPFAM" id="SSF53067">
    <property type="entry name" value="Actin-like ATPase domain"/>
    <property type="match status" value="1"/>
</dbReference>
<dbReference type="InterPro" id="IPR043129">
    <property type="entry name" value="ATPase_NBD"/>
</dbReference>
<feature type="transmembrane region" description="Helical" evidence="1">
    <location>
        <begin position="227"/>
        <end position="245"/>
    </location>
</feature>
<dbReference type="EMBL" id="JXQW01000002">
    <property type="protein sequence ID" value="KIQ06462.1"/>
    <property type="molecule type" value="Genomic_DNA"/>
</dbReference>
<sequence>MKRERWRRRAARPWLLLRPGADAQAWQWARVEQGRVQASGYGAPPTITGARVALVLPGELCSHFQVPAPPGLKRHEWPLLLEDRLLQSAQDLACGCLAREPGSMQLVCVEQTLLDGWLAQCAEWQLDVQRCWAQFQLLPVPAPGSAWCWRQDAGASLFVGRSAEARLHWLAWPVALQAATPACVWRELEMHTVEGDWPEPLAALDGMPSLFERRRGKRQVRQMSPGLWRLPAACLAVAVLWAGLWSSQQWRQQGVYQAQVEALVGPVASLREAAQRVRQQRLGADERQLRLRQLEHLQTELDGWLRANGSWQLSAARFDGQRWALRLQGHEVIDDAPWQAMASAIGVAVQVTQAGDALNLTFDLGAAS</sequence>
<keyword evidence="1" id="KW-0812">Transmembrane</keyword>
<keyword evidence="1" id="KW-0472">Membrane</keyword>
<evidence type="ECO:0000259" key="2">
    <source>
        <dbReference type="Pfam" id="PF12693"/>
    </source>
</evidence>
<protein>
    <recommendedName>
        <fullName evidence="2">GspL periplasmic domain-containing protein</fullName>
    </recommendedName>
</protein>
<dbReference type="Pfam" id="PF12693">
    <property type="entry name" value="GspL_C"/>
    <property type="match status" value="1"/>
</dbReference>
<dbReference type="InterPro" id="IPR025691">
    <property type="entry name" value="GspL_pp_dom"/>
</dbReference>
<organism evidence="3 4">
    <name type="scientific">Pseudomonas fulva</name>
    <dbReference type="NCBI Taxonomy" id="47880"/>
    <lineage>
        <taxon>Bacteria</taxon>
        <taxon>Pseudomonadati</taxon>
        <taxon>Pseudomonadota</taxon>
        <taxon>Gammaproteobacteria</taxon>
        <taxon>Pseudomonadales</taxon>
        <taxon>Pseudomonadaceae</taxon>
        <taxon>Pseudomonas</taxon>
    </lineage>
</organism>
<feature type="domain" description="GspL periplasmic" evidence="2">
    <location>
        <begin position="230"/>
        <end position="357"/>
    </location>
</feature>
<dbReference type="AlphaFoldDB" id="A0A0D0L1V0"/>
<evidence type="ECO:0000313" key="3">
    <source>
        <dbReference type="EMBL" id="KIQ06462.1"/>
    </source>
</evidence>
<proteinExistence type="predicted"/>
<dbReference type="Gene3D" id="3.30.420.380">
    <property type="match status" value="1"/>
</dbReference>
<gene>
    <name evidence="3" type="ORF">RU08_01225</name>
</gene>
<name>A0A0D0L1V0_9PSED</name>
<evidence type="ECO:0000313" key="4">
    <source>
        <dbReference type="Proteomes" id="UP000032068"/>
    </source>
</evidence>
<reference evidence="3 4" key="1">
    <citation type="submission" date="2014-12" db="EMBL/GenBank/DDBJ databases">
        <title>16Stimator: statistical estimation of ribosomal gene copy numbers from draft genome assemblies.</title>
        <authorList>
            <person name="Perisin M.A."/>
            <person name="Vetter M."/>
            <person name="Gilbert J.A."/>
            <person name="Bergelson J."/>
        </authorList>
    </citation>
    <scope>NUCLEOTIDE SEQUENCE [LARGE SCALE GENOMIC DNA]</scope>
    <source>
        <strain evidence="3 4">MEJ086</strain>
    </source>
</reference>
<keyword evidence="1" id="KW-1133">Transmembrane helix</keyword>
<dbReference type="Proteomes" id="UP000032068">
    <property type="component" value="Unassembled WGS sequence"/>
</dbReference>
<dbReference type="RefSeq" id="WP_082045691.1">
    <property type="nucleotide sequence ID" value="NZ_JXQW01000002.1"/>
</dbReference>
<accession>A0A0D0L1V0</accession>